<reference evidence="3 4" key="1">
    <citation type="submission" date="2019-12" db="EMBL/GenBank/DDBJ databases">
        <title>Hybrid Genome Assemblies of two High G+C Isolates from Undergraduate Microbiology Courses.</title>
        <authorList>
            <person name="Ne Ville C.J."/>
            <person name="Enright D."/>
            <person name="Hernandez I."/>
            <person name="Dodsworth J."/>
            <person name="Orwin P.M."/>
        </authorList>
    </citation>
    <scope>NUCLEOTIDE SEQUENCE [LARGE SCALE GENOMIC DNA]</scope>
    <source>
        <strain evidence="3 4">CSUSB</strain>
    </source>
</reference>
<gene>
    <name evidence="3" type="ORF">GOQ09_17055</name>
</gene>
<dbReference type="Pfam" id="PF07331">
    <property type="entry name" value="TctB"/>
    <property type="match status" value="1"/>
</dbReference>
<evidence type="ECO:0000313" key="4">
    <source>
        <dbReference type="Proteomes" id="UP000425817"/>
    </source>
</evidence>
<feature type="transmembrane region" description="Helical" evidence="1">
    <location>
        <begin position="12"/>
        <end position="30"/>
    </location>
</feature>
<evidence type="ECO:0000259" key="2">
    <source>
        <dbReference type="Pfam" id="PF07331"/>
    </source>
</evidence>
<dbReference type="AlphaFoldDB" id="A0A6I6HK16"/>
<protein>
    <submittedName>
        <fullName evidence="3">Tripartite tricarboxylate transporter TctB family protein</fullName>
    </submittedName>
</protein>
<keyword evidence="1" id="KW-1133">Transmembrane helix</keyword>
<keyword evidence="1" id="KW-0812">Transmembrane</keyword>
<feature type="transmembrane region" description="Helical" evidence="1">
    <location>
        <begin position="81"/>
        <end position="101"/>
    </location>
</feature>
<evidence type="ECO:0000313" key="3">
    <source>
        <dbReference type="EMBL" id="QGW83180.1"/>
    </source>
</evidence>
<feature type="transmembrane region" description="Helical" evidence="1">
    <location>
        <begin position="107"/>
        <end position="125"/>
    </location>
</feature>
<dbReference type="Proteomes" id="UP000425817">
    <property type="component" value="Chromosome"/>
</dbReference>
<dbReference type="InterPro" id="IPR009936">
    <property type="entry name" value="DUF1468"/>
</dbReference>
<evidence type="ECO:0000256" key="1">
    <source>
        <dbReference type="SAM" id="Phobius"/>
    </source>
</evidence>
<accession>A0A6I6HK16</accession>
<dbReference type="EMBL" id="CP046622">
    <property type="protein sequence ID" value="QGW83180.1"/>
    <property type="molecule type" value="Genomic_DNA"/>
</dbReference>
<proteinExistence type="predicted"/>
<organism evidence="3 4">
    <name type="scientific">Variovorax paradoxus</name>
    <dbReference type="NCBI Taxonomy" id="34073"/>
    <lineage>
        <taxon>Bacteria</taxon>
        <taxon>Pseudomonadati</taxon>
        <taxon>Pseudomonadota</taxon>
        <taxon>Betaproteobacteria</taxon>
        <taxon>Burkholderiales</taxon>
        <taxon>Comamonadaceae</taxon>
        <taxon>Variovorax</taxon>
    </lineage>
</organism>
<dbReference type="RefSeq" id="WP_157614598.1">
    <property type="nucleotide sequence ID" value="NZ_CP046622.1"/>
</dbReference>
<feature type="domain" description="DUF1468" evidence="2">
    <location>
        <begin position="13"/>
        <end position="156"/>
    </location>
</feature>
<sequence>MQSHRRRLPGELIFCLALIVFGLFMLWQAYRISGFGSISSAGSFPMVAALVMLVSAVLALAKTARMPRSEGEPGESLPRQFARRLVPGVLVAFTLAIAAYMVLLDPLGFLVSSYLFLVVSMRLLGSARWVRNLVVSAVALALIYVVFQTVFSVVLPSGTWLQGVFK</sequence>
<dbReference type="OrthoDB" id="8907787at2"/>
<name>A0A6I6HK16_VARPD</name>
<feature type="transmembrane region" description="Helical" evidence="1">
    <location>
        <begin position="132"/>
        <end position="155"/>
    </location>
</feature>
<feature type="transmembrane region" description="Helical" evidence="1">
    <location>
        <begin position="42"/>
        <end position="61"/>
    </location>
</feature>
<keyword evidence="1" id="KW-0472">Membrane</keyword>